<gene>
    <name evidence="2" type="ORF">GHT06_001785</name>
</gene>
<reference evidence="2" key="1">
    <citation type="submission" date="2022-05" db="EMBL/GenBank/DDBJ databases">
        <title>A multi-omics perspective on studying reproductive biology in Daphnia sinensis.</title>
        <authorList>
            <person name="Jia J."/>
        </authorList>
    </citation>
    <scope>NUCLEOTIDE SEQUENCE</scope>
    <source>
        <strain evidence="2">WSL</strain>
    </source>
</reference>
<feature type="region of interest" description="Disordered" evidence="1">
    <location>
        <begin position="578"/>
        <end position="630"/>
    </location>
</feature>
<organism evidence="2 3">
    <name type="scientific">Daphnia sinensis</name>
    <dbReference type="NCBI Taxonomy" id="1820382"/>
    <lineage>
        <taxon>Eukaryota</taxon>
        <taxon>Metazoa</taxon>
        <taxon>Ecdysozoa</taxon>
        <taxon>Arthropoda</taxon>
        <taxon>Crustacea</taxon>
        <taxon>Branchiopoda</taxon>
        <taxon>Diplostraca</taxon>
        <taxon>Cladocera</taxon>
        <taxon>Anomopoda</taxon>
        <taxon>Daphniidae</taxon>
        <taxon>Daphnia</taxon>
        <taxon>Daphnia similis group</taxon>
    </lineage>
</organism>
<protein>
    <submittedName>
        <fullName evidence="2">Uncharacterized protein</fullName>
    </submittedName>
</protein>
<feature type="compositionally biased region" description="Polar residues" evidence="1">
    <location>
        <begin position="592"/>
        <end position="607"/>
    </location>
</feature>
<evidence type="ECO:0000256" key="1">
    <source>
        <dbReference type="SAM" id="MobiDB-lite"/>
    </source>
</evidence>
<comment type="caution">
    <text evidence="2">The sequence shown here is derived from an EMBL/GenBank/DDBJ whole genome shotgun (WGS) entry which is preliminary data.</text>
</comment>
<dbReference type="AlphaFoldDB" id="A0AAD5KE47"/>
<dbReference type="EMBL" id="WJBH02000268">
    <property type="protein sequence ID" value="KAI9549799.1"/>
    <property type="molecule type" value="Genomic_DNA"/>
</dbReference>
<feature type="compositionally biased region" description="Basic and acidic residues" evidence="1">
    <location>
        <begin position="608"/>
        <end position="622"/>
    </location>
</feature>
<evidence type="ECO:0000313" key="2">
    <source>
        <dbReference type="EMBL" id="KAI9549799.1"/>
    </source>
</evidence>
<accession>A0AAD5KE47</accession>
<sequence length="630" mass="69281">MTSAGYESSVEALQFKREATENFYNNFERLNGRAPQAEDIAKFEKDVESSANAVFGVNMAIVGSSNLVTMGNIFNLKSPIKTGISDFIEKKAFGRGLTEVVDDAGKVTYKAIERTGRQKASGLLYNYIAKPMVTEGLFEEGGQGVTTKVANKWIEHTYDPKKSSDTLDMAGLVYDSMAEQYGTKEGWVENGLGMLIGIVGGSVNAVKGEKQKTAELEFKASVANSFDGFNEDAQIEAKKGNIVKSQLAQNDAVLSFINAKSTLGNSTADIVEEAKQAMDTVTPEQWKEAGITDIETHKEETLDMGALDEVAGENLSSNNLIIESLTWAAVRGENAGKYMNDIQSILSEQVGPEHARTLEVLTDLNKQDKKAQRTSRSLAKQHATLIEKRNALVKKIERLNAAPREIETNKGVKNRELANTNQALLATNEKITNVESQLNQIAESINATKAAEKNLGSLDFSQDTSGNTISGQDLISLEENVKKFQNSLDFVKQANQQRGQYIEELLDEHKQASDIFMLHQATMQMAATAKLENINTWAGTKLKSKKEMDADTKEWLSKVATEYKNRKLNTLAEQGELINAEDGITPPPDGQTPPSTKGSITPKSNQQKIDELEQERQSKLDEVNAQEQME</sequence>
<evidence type="ECO:0000313" key="3">
    <source>
        <dbReference type="Proteomes" id="UP000820818"/>
    </source>
</evidence>
<proteinExistence type="predicted"/>
<dbReference type="Proteomes" id="UP000820818">
    <property type="component" value="Unassembled WGS sequence"/>
</dbReference>
<name>A0AAD5KE47_9CRUS</name>
<keyword evidence="3" id="KW-1185">Reference proteome</keyword>